<evidence type="ECO:0000256" key="1">
    <source>
        <dbReference type="SAM" id="MobiDB-lite"/>
    </source>
</evidence>
<dbReference type="InterPro" id="IPR020109">
    <property type="entry name" value="Holin_r1t"/>
</dbReference>
<feature type="region of interest" description="Disordered" evidence="1">
    <location>
        <begin position="65"/>
        <end position="88"/>
    </location>
</feature>
<sequence length="88" mass="9408">MWTHLSQTCWRHAVERTVTTRTRASVALLSVGRFDLLSAPSVLALSTAGTATRWSPLTSLVSEPLGPRQTPSVVAPARVAPQDQSVAV</sequence>
<proteinExistence type="predicted"/>
<dbReference type="Pfam" id="PF16945">
    <property type="entry name" value="Phage_r1t_holin"/>
    <property type="match status" value="1"/>
</dbReference>
<comment type="caution">
    <text evidence="2">The sequence shown here is derived from an EMBL/GenBank/DDBJ whole genome shotgun (WGS) entry which is preliminary data.</text>
</comment>
<accession>A0ABX1SIE6</accession>
<dbReference type="RefSeq" id="WP_169384812.1">
    <property type="nucleotide sequence ID" value="NZ_JAAXLA010000082.1"/>
</dbReference>
<dbReference type="Proteomes" id="UP000820669">
    <property type="component" value="Unassembled WGS sequence"/>
</dbReference>
<keyword evidence="3" id="KW-1185">Reference proteome</keyword>
<evidence type="ECO:0000313" key="3">
    <source>
        <dbReference type="Proteomes" id="UP000820669"/>
    </source>
</evidence>
<organism evidence="2 3">
    <name type="scientific">Pseudonocardia acidicola</name>
    <dbReference type="NCBI Taxonomy" id="2724939"/>
    <lineage>
        <taxon>Bacteria</taxon>
        <taxon>Bacillati</taxon>
        <taxon>Actinomycetota</taxon>
        <taxon>Actinomycetes</taxon>
        <taxon>Pseudonocardiales</taxon>
        <taxon>Pseudonocardiaceae</taxon>
        <taxon>Pseudonocardia</taxon>
    </lineage>
</organism>
<gene>
    <name evidence="2" type="ORF">HF526_29240</name>
</gene>
<name>A0ABX1SIE6_9PSEU</name>
<protein>
    <submittedName>
        <fullName evidence="2">Uncharacterized protein</fullName>
    </submittedName>
</protein>
<reference evidence="2 3" key="1">
    <citation type="submission" date="2020-04" db="EMBL/GenBank/DDBJ databases">
        <authorList>
            <person name="Klaysubun C."/>
            <person name="Duangmal K."/>
            <person name="Lipun K."/>
        </authorList>
    </citation>
    <scope>NUCLEOTIDE SEQUENCE [LARGE SCALE GENOMIC DNA]</scope>
    <source>
        <strain evidence="2 3">K10HN5</strain>
    </source>
</reference>
<evidence type="ECO:0000313" key="2">
    <source>
        <dbReference type="EMBL" id="NMI01349.1"/>
    </source>
</evidence>
<dbReference type="EMBL" id="JAAXLA010000082">
    <property type="protein sequence ID" value="NMI01349.1"/>
    <property type="molecule type" value="Genomic_DNA"/>
</dbReference>